<dbReference type="EMBL" id="CP140154">
    <property type="protein sequence ID" value="WQG91725.1"/>
    <property type="molecule type" value="Genomic_DNA"/>
</dbReference>
<dbReference type="PANTHER" id="PTHR22901">
    <property type="entry name" value="SIALATE O-ACETYLESTERASE"/>
    <property type="match status" value="1"/>
</dbReference>
<dbReference type="SUPFAM" id="SSF51445">
    <property type="entry name" value="(Trans)glycosidases"/>
    <property type="match status" value="1"/>
</dbReference>
<dbReference type="InterPro" id="IPR005181">
    <property type="entry name" value="SASA"/>
</dbReference>
<feature type="domain" description="Glycoside hydrolase family 2 immunoglobulin-like beta-sandwich" evidence="6">
    <location>
        <begin position="210"/>
        <end position="308"/>
    </location>
</feature>
<evidence type="ECO:0000256" key="1">
    <source>
        <dbReference type="ARBA" id="ARBA00007401"/>
    </source>
</evidence>
<dbReference type="SUPFAM" id="SSF52266">
    <property type="entry name" value="SGNH hydrolase"/>
    <property type="match status" value="1"/>
</dbReference>
<reference evidence="10 12" key="2">
    <citation type="submission" date="2023-11" db="EMBL/GenBank/DDBJ databases">
        <title>MicrobeMod: A computational toolkit for identifying prokaryotic methylation and restriction-modification with nanopore sequencing.</title>
        <authorList>
            <person name="Crits-Christoph A."/>
            <person name="Kang S.C."/>
            <person name="Lee H."/>
            <person name="Ostrov N."/>
        </authorList>
    </citation>
    <scope>NUCLEOTIDE SEQUENCE [LARGE SCALE GENOMIC DNA]</scope>
    <source>
        <strain evidence="10 12">ATCC 23090</strain>
    </source>
</reference>
<evidence type="ECO:0000256" key="3">
    <source>
        <dbReference type="ARBA" id="ARBA00023295"/>
    </source>
</evidence>
<dbReference type="InterPro" id="IPR006104">
    <property type="entry name" value="Glyco_hydro_2_N"/>
</dbReference>
<comment type="similarity">
    <text evidence="1">Belongs to the glycosyl hydrolase 2 family.</text>
</comment>
<name>A0A1K1RMQ5_9BACT</name>
<keyword evidence="3" id="KW-0326">Glycosidase</keyword>
<dbReference type="RefSeq" id="WP_083571632.1">
    <property type="nucleotide sequence ID" value="NZ_CP139972.1"/>
</dbReference>
<keyword evidence="2" id="KW-0378">Hydrolase</keyword>
<evidence type="ECO:0000256" key="4">
    <source>
        <dbReference type="SAM" id="MobiDB-lite"/>
    </source>
</evidence>
<feature type="domain" description="Glycosyl hydrolases family 2 sugar binding" evidence="7">
    <location>
        <begin position="23"/>
        <end position="189"/>
    </location>
</feature>
<dbReference type="Gene3D" id="3.20.20.80">
    <property type="entry name" value="Glycosidases"/>
    <property type="match status" value="1"/>
</dbReference>
<accession>A0A1K1RMQ5</accession>
<dbReference type="Gene3D" id="3.40.50.1110">
    <property type="entry name" value="SGNH hydrolase"/>
    <property type="match status" value="1"/>
</dbReference>
<dbReference type="InterPro" id="IPR006102">
    <property type="entry name" value="Ig-like_GH2"/>
</dbReference>
<evidence type="ECO:0000313" key="11">
    <source>
        <dbReference type="Proteomes" id="UP000183788"/>
    </source>
</evidence>
<dbReference type="PANTHER" id="PTHR22901:SF0">
    <property type="entry name" value="SIALATE O-ACETYLESTERASE"/>
    <property type="match status" value="1"/>
</dbReference>
<gene>
    <name evidence="9" type="ORF">SAMN05661012_03975</name>
    <name evidence="10" type="ORF">SR876_09430</name>
</gene>
<dbReference type="InterPro" id="IPR017853">
    <property type="entry name" value="GH"/>
</dbReference>
<keyword evidence="12" id="KW-1185">Reference proteome</keyword>
<feature type="region of interest" description="Disordered" evidence="4">
    <location>
        <begin position="1166"/>
        <end position="1190"/>
    </location>
</feature>
<dbReference type="SUPFAM" id="SSF49785">
    <property type="entry name" value="Galactose-binding domain-like"/>
    <property type="match status" value="1"/>
</dbReference>
<dbReference type="Proteomes" id="UP000183788">
    <property type="component" value="Unassembled WGS sequence"/>
</dbReference>
<dbReference type="SUPFAM" id="SSF49303">
    <property type="entry name" value="beta-Galactosidase/glucuronidase domain"/>
    <property type="match status" value="1"/>
</dbReference>
<dbReference type="GO" id="GO:0005975">
    <property type="term" value="P:carbohydrate metabolic process"/>
    <property type="evidence" value="ECO:0007669"/>
    <property type="project" value="InterPro"/>
</dbReference>
<feature type="compositionally biased region" description="Basic and acidic residues" evidence="4">
    <location>
        <begin position="1168"/>
        <end position="1188"/>
    </location>
</feature>
<evidence type="ECO:0000313" key="9">
    <source>
        <dbReference type="EMBL" id="SFW73210.1"/>
    </source>
</evidence>
<dbReference type="EMBL" id="FPIZ01000013">
    <property type="protein sequence ID" value="SFW73210.1"/>
    <property type="molecule type" value="Genomic_DNA"/>
</dbReference>
<dbReference type="OrthoDB" id="9814867at2"/>
<protein>
    <submittedName>
        <fullName evidence="9">Beta-galactosidase/beta-glucuronidase</fullName>
    </submittedName>
    <submittedName>
        <fullName evidence="10">Sialate O-acetylesterase</fullName>
    </submittedName>
</protein>
<dbReference type="Pfam" id="PF02837">
    <property type="entry name" value="Glyco_hydro_2_N"/>
    <property type="match status" value="1"/>
</dbReference>
<sequence>MKQTGLIALLLGCMLSVKAQTISLKGEWQFTTDSAGQWSTVKLPGSMLENGKGTDVSVNTKWTGSIYDSSWYFNPEMAKYRVPGNIKFPFWLTPAKTYVGPAWYQKVVTIPADWKDRRITFTMERPHWETVVYVDGQRAGMQNSMSAPHIYDLSALLPPGKHTILVRIDNRIKEVNVGPDSHSITDHTQGNWNGTIGKLELNAGSTIWMEDVQVYPDVKNHVARLKIIVGRKNKGAVGGHIVVSANNIPAKEFPFQLKEDTGTVVVDYPMGNDVLLWDEFHPNLYTLQVQLTPADGEASVKNIIFGMREFSIYNTRFMVNGRPVFLRGTVDNAVFPLTGYPPMDEASWMRIFQKAKSYGLNHMRFHSWCPPEAAFSAADKVGFYLQPEGPSWANHGTSLGDGLPVDQYIYDETNRIAKAYGNYASFCMLAYGNEPKGGHQVDYLTQFIAYWKEKDNRRVYTGASVGNSWPLVPDNEYMVKAGARGLRWSTLPGSDFDYYERIKDFHVPYVSHEMGQWCVYPDFTEIPKYAGLYKAKNFEIFRDQLNAHHMGAQAKDFFMASGKLQVLCYKAEIEAALRTPGLAGFQLLSINDYPGQGTALVGVLDPFWNEKPYVSEKEWRRFCSPTVLLARIQKFVYTSRDTLHAAISVTNFGEKALGALQPVWKIKDKTGKVLQQGTFPVTNIPLGDNIPLGELHVPLNFNGNVILETSLDGTEISNSWPLWVYPPALEITDKGVYVCDTLDATAQKELQNGGKVLLLAAGKVQQGKEVIQNFTPVFWNTSWFKMRPPHTLGILVNPKHPLFADFPTDYYSDYQWWELVNNTQVMDLSDFPAGLTPLIQNIDTWFLNRRIGMAVEAKVGKGRLLISSIDLKKEGIVTRQLHYSLLKYMQSAKFNPAVEVKLPVIQELFRPGASRKINLYTKDSPDELKPTTLRLPSVVGDHMVLQQNAEVNIWGWGNAGEKVTIRNNWDNKTIATTVGKDGRWQAVLPTAKAGGPYTLAINNIRLSDIYLGEVWLCSGQSNMDMTVAREDRYWCGVYNEAAEVAAANYPLIRVFDTDFTPTDTIQSDVKGKWEICSPATVGHFSAAAYFFARHLQQQLHVPVGLLTTAYGGSTAEAWISKKELATHNFQSLLDVYTARKAGYDTSFVARSKYAVALEKYNTDAAVAKAEHKDPPRAPKDPNPQHDQHSPAVLYNGMVAPLVPYTIKGAIWYQGESNANNPNIYRSLMETLVAGWRAEWQQVEFPFYYVQLANYGKPDSLAVKENGTVLIRQAQLENLSIPNSGMAVAIDNANPEDPGNIHPKNKQEIGLRLALIAEAKTYGQNNVYSGPVYSKMEIKGKEIRLYFEHTDGGLVAKGDTLKGFAIAGADQKFVFANARIEGNTVLVSAPGISKPLVVRYGWAGNPVVNLYNRAGLPASPFKTDK</sequence>
<dbReference type="InterPro" id="IPR013783">
    <property type="entry name" value="Ig-like_fold"/>
</dbReference>
<dbReference type="Gene3D" id="2.60.120.260">
    <property type="entry name" value="Galactose-binding domain-like"/>
    <property type="match status" value="1"/>
</dbReference>
<dbReference type="InterPro" id="IPR036156">
    <property type="entry name" value="Beta-gal/glucu_dom_sf"/>
</dbReference>
<proteinExistence type="inferred from homology"/>
<evidence type="ECO:0000313" key="12">
    <source>
        <dbReference type="Proteomes" id="UP001326715"/>
    </source>
</evidence>
<evidence type="ECO:0000259" key="8">
    <source>
        <dbReference type="Pfam" id="PF03629"/>
    </source>
</evidence>
<organism evidence="9 11">
    <name type="scientific">Chitinophaga sancti</name>
    <dbReference type="NCBI Taxonomy" id="1004"/>
    <lineage>
        <taxon>Bacteria</taxon>
        <taxon>Pseudomonadati</taxon>
        <taxon>Bacteroidota</taxon>
        <taxon>Chitinophagia</taxon>
        <taxon>Chitinophagales</taxon>
        <taxon>Chitinophagaceae</taxon>
        <taxon>Chitinophaga</taxon>
    </lineage>
</organism>
<evidence type="ECO:0000256" key="5">
    <source>
        <dbReference type="SAM" id="SignalP"/>
    </source>
</evidence>
<dbReference type="Pfam" id="PF00703">
    <property type="entry name" value="Glyco_hydro_2"/>
    <property type="match status" value="1"/>
</dbReference>
<feature type="domain" description="Sialate O-acetylesterase" evidence="8">
    <location>
        <begin position="1205"/>
        <end position="1313"/>
    </location>
</feature>
<dbReference type="InterPro" id="IPR008979">
    <property type="entry name" value="Galactose-bd-like_sf"/>
</dbReference>
<dbReference type="GO" id="GO:0001681">
    <property type="term" value="F:sialate O-acetylesterase activity"/>
    <property type="evidence" value="ECO:0007669"/>
    <property type="project" value="InterPro"/>
</dbReference>
<evidence type="ECO:0000259" key="7">
    <source>
        <dbReference type="Pfam" id="PF02837"/>
    </source>
</evidence>
<reference evidence="9 11" key="1">
    <citation type="submission" date="2016-11" db="EMBL/GenBank/DDBJ databases">
        <authorList>
            <person name="Jaros S."/>
            <person name="Januszkiewicz K."/>
            <person name="Wedrychowicz H."/>
        </authorList>
    </citation>
    <scope>NUCLEOTIDE SEQUENCE [LARGE SCALE GENOMIC DNA]</scope>
    <source>
        <strain evidence="9 11">DSM 784</strain>
    </source>
</reference>
<feature type="signal peptide" evidence="5">
    <location>
        <begin position="1"/>
        <end position="19"/>
    </location>
</feature>
<dbReference type="GO" id="GO:0004553">
    <property type="term" value="F:hydrolase activity, hydrolyzing O-glycosyl compounds"/>
    <property type="evidence" value="ECO:0007669"/>
    <property type="project" value="InterPro"/>
</dbReference>
<dbReference type="InterPro" id="IPR039329">
    <property type="entry name" value="SIAE"/>
</dbReference>
<dbReference type="InterPro" id="IPR036514">
    <property type="entry name" value="SGNH_hydro_sf"/>
</dbReference>
<dbReference type="Gene3D" id="2.60.40.10">
    <property type="entry name" value="Immunoglobulins"/>
    <property type="match status" value="1"/>
</dbReference>
<dbReference type="Pfam" id="PF03629">
    <property type="entry name" value="SASA"/>
    <property type="match status" value="1"/>
</dbReference>
<dbReference type="STRING" id="1004.SAMN05661012_03975"/>
<keyword evidence="5" id="KW-0732">Signal</keyword>
<dbReference type="Proteomes" id="UP001326715">
    <property type="component" value="Chromosome"/>
</dbReference>
<evidence type="ECO:0000313" key="10">
    <source>
        <dbReference type="EMBL" id="WQG91725.1"/>
    </source>
</evidence>
<feature type="chain" id="PRO_5012295266" evidence="5">
    <location>
        <begin position="20"/>
        <end position="1424"/>
    </location>
</feature>
<evidence type="ECO:0000256" key="2">
    <source>
        <dbReference type="ARBA" id="ARBA00022801"/>
    </source>
</evidence>
<evidence type="ECO:0000259" key="6">
    <source>
        <dbReference type="Pfam" id="PF00703"/>
    </source>
</evidence>